<gene>
    <name evidence="8" type="ORF">GCM10025759_24580</name>
</gene>
<feature type="transmembrane region" description="Helical" evidence="6">
    <location>
        <begin position="94"/>
        <end position="115"/>
    </location>
</feature>
<evidence type="ECO:0000259" key="7">
    <source>
        <dbReference type="Pfam" id="PF01545"/>
    </source>
</evidence>
<accession>A0ABP9LGC8</accession>
<dbReference type="InterPro" id="IPR027469">
    <property type="entry name" value="Cation_efflux_TMD_sf"/>
</dbReference>
<dbReference type="PANTHER" id="PTHR43840:SF15">
    <property type="entry name" value="MITOCHONDRIAL METAL TRANSPORTER 1-RELATED"/>
    <property type="match status" value="1"/>
</dbReference>
<keyword evidence="9" id="KW-1185">Reference proteome</keyword>
<evidence type="ECO:0000256" key="3">
    <source>
        <dbReference type="ARBA" id="ARBA00022692"/>
    </source>
</evidence>
<feature type="transmembrane region" description="Helical" evidence="6">
    <location>
        <begin position="25"/>
        <end position="46"/>
    </location>
</feature>
<evidence type="ECO:0000256" key="6">
    <source>
        <dbReference type="SAM" id="Phobius"/>
    </source>
</evidence>
<sequence>MAIARAVAIAGHRQGTMDTTREQRLLKLSITVTLAVGAVGIASGLLVRSQAIVFEGMYSLVDVVLTVASLAVSRLVQREGSHRFQYGYWHLEPLVEAFGGAILALACIYAAVNAVDGLLTGGHEVSYGFGAAWAAVLCVVGLVMAAMMRRHARALESGLLALDARSWLVSGLLSLALLVGFAFAVALEGTAYASWVPYVDSAVLLAIAVTMLPVPLLATWSAMREVLQVAPDELDRLVQSVMDAVVAERGFLDYTSHVAKMGRARFVEIHILVPPDYVIGSIANADAIRREIAERMGAHGPQFWLTVDFTADRAWT</sequence>
<feature type="transmembrane region" description="Helical" evidence="6">
    <location>
        <begin position="127"/>
        <end position="146"/>
    </location>
</feature>
<dbReference type="Gene3D" id="1.20.1510.10">
    <property type="entry name" value="Cation efflux protein transmembrane domain"/>
    <property type="match status" value="1"/>
</dbReference>
<proteinExistence type="predicted"/>
<keyword evidence="3 6" id="KW-0812">Transmembrane</keyword>
<evidence type="ECO:0000313" key="8">
    <source>
        <dbReference type="EMBL" id="GAA5077959.1"/>
    </source>
</evidence>
<dbReference type="Proteomes" id="UP001501083">
    <property type="component" value="Unassembled WGS sequence"/>
</dbReference>
<protein>
    <submittedName>
        <fullName evidence="8">Cation diffusion facilitator family transporter</fullName>
    </submittedName>
</protein>
<comment type="caution">
    <text evidence="8">The sequence shown here is derived from an EMBL/GenBank/DDBJ whole genome shotgun (WGS) entry which is preliminary data.</text>
</comment>
<keyword evidence="2" id="KW-0813">Transport</keyword>
<evidence type="ECO:0000256" key="1">
    <source>
        <dbReference type="ARBA" id="ARBA00004141"/>
    </source>
</evidence>
<name>A0ABP9LGC8_9GAMM</name>
<keyword evidence="4 6" id="KW-1133">Transmembrane helix</keyword>
<dbReference type="PANTHER" id="PTHR43840">
    <property type="entry name" value="MITOCHONDRIAL METAL TRANSPORTER 1-RELATED"/>
    <property type="match status" value="1"/>
</dbReference>
<dbReference type="Pfam" id="PF01545">
    <property type="entry name" value="Cation_efflux"/>
    <property type="match status" value="1"/>
</dbReference>
<feature type="domain" description="Cation efflux protein transmembrane" evidence="7">
    <location>
        <begin position="26"/>
        <end position="224"/>
    </location>
</feature>
<feature type="transmembrane region" description="Helical" evidence="6">
    <location>
        <begin position="167"/>
        <end position="186"/>
    </location>
</feature>
<dbReference type="EMBL" id="BAABKY010000002">
    <property type="protein sequence ID" value="GAA5077959.1"/>
    <property type="molecule type" value="Genomic_DNA"/>
</dbReference>
<evidence type="ECO:0000313" key="9">
    <source>
        <dbReference type="Proteomes" id="UP001501083"/>
    </source>
</evidence>
<keyword evidence="5 6" id="KW-0472">Membrane</keyword>
<dbReference type="InterPro" id="IPR050291">
    <property type="entry name" value="CDF_Transporter"/>
</dbReference>
<organism evidence="8 9">
    <name type="scientific">Lysobacter panacisoli</name>
    <dbReference type="NCBI Taxonomy" id="1255263"/>
    <lineage>
        <taxon>Bacteria</taxon>
        <taxon>Pseudomonadati</taxon>
        <taxon>Pseudomonadota</taxon>
        <taxon>Gammaproteobacteria</taxon>
        <taxon>Lysobacterales</taxon>
        <taxon>Lysobacteraceae</taxon>
        <taxon>Lysobacter</taxon>
    </lineage>
</organism>
<feature type="transmembrane region" description="Helical" evidence="6">
    <location>
        <begin position="198"/>
        <end position="218"/>
    </location>
</feature>
<evidence type="ECO:0000256" key="5">
    <source>
        <dbReference type="ARBA" id="ARBA00023136"/>
    </source>
</evidence>
<evidence type="ECO:0000256" key="2">
    <source>
        <dbReference type="ARBA" id="ARBA00022448"/>
    </source>
</evidence>
<evidence type="ECO:0000256" key="4">
    <source>
        <dbReference type="ARBA" id="ARBA00022989"/>
    </source>
</evidence>
<dbReference type="InterPro" id="IPR058533">
    <property type="entry name" value="Cation_efflux_TM"/>
</dbReference>
<dbReference type="SUPFAM" id="SSF161111">
    <property type="entry name" value="Cation efflux protein transmembrane domain-like"/>
    <property type="match status" value="1"/>
</dbReference>
<comment type="subcellular location">
    <subcellularLocation>
        <location evidence="1">Membrane</location>
        <topology evidence="1">Multi-pass membrane protein</topology>
    </subcellularLocation>
</comment>
<feature type="transmembrane region" description="Helical" evidence="6">
    <location>
        <begin position="52"/>
        <end position="73"/>
    </location>
</feature>
<dbReference type="RefSeq" id="WP_233264128.1">
    <property type="nucleotide sequence ID" value="NZ_BAABKY010000002.1"/>
</dbReference>
<reference evidence="9" key="1">
    <citation type="journal article" date="2019" name="Int. J. Syst. Evol. Microbiol.">
        <title>The Global Catalogue of Microorganisms (GCM) 10K type strain sequencing project: providing services to taxonomists for standard genome sequencing and annotation.</title>
        <authorList>
            <consortium name="The Broad Institute Genomics Platform"/>
            <consortium name="The Broad Institute Genome Sequencing Center for Infectious Disease"/>
            <person name="Wu L."/>
            <person name="Ma J."/>
        </authorList>
    </citation>
    <scope>NUCLEOTIDE SEQUENCE [LARGE SCALE GENOMIC DNA]</scope>
    <source>
        <strain evidence="9">JCM 19212</strain>
    </source>
</reference>